<dbReference type="InterPro" id="IPR006699">
    <property type="entry name" value="GlpP"/>
</dbReference>
<evidence type="ECO:0000313" key="4">
    <source>
        <dbReference type="Proteomes" id="UP000472971"/>
    </source>
</evidence>
<dbReference type="Gene3D" id="3.20.20.70">
    <property type="entry name" value="Aldolase class I"/>
    <property type="match status" value="1"/>
</dbReference>
<comment type="function">
    <text evidence="1">Regulates expression of the glpD operon. In the presence of glycerol 3-phosphate (G3P) causes antitermination of transcription of glpD at the inverted repeat of the leader region to enhance its transcription. Binds and stabilizes glpD leader mRNA.</text>
</comment>
<keyword evidence="1" id="KW-0694">RNA-binding</keyword>
<keyword evidence="1" id="KW-0319">Glycerol metabolism</keyword>
<evidence type="ECO:0000256" key="1">
    <source>
        <dbReference type="PIRNR" id="PIRNR016897"/>
    </source>
</evidence>
<comment type="caution">
    <text evidence="3">The sequence shown here is derived from an EMBL/GenBank/DDBJ whole genome shotgun (WGS) entry which is preliminary data.</text>
</comment>
<dbReference type="AlphaFoldDB" id="A0A6B3W2H6"/>
<dbReference type="PIRSF" id="PIRSF016897">
    <property type="entry name" value="GlpP"/>
    <property type="match status" value="1"/>
</dbReference>
<accession>A0A6B3W2H6</accession>
<dbReference type="Proteomes" id="UP000472971">
    <property type="component" value="Unassembled WGS sequence"/>
</dbReference>
<evidence type="ECO:0000313" key="3">
    <source>
        <dbReference type="EMBL" id="NEY82091.1"/>
    </source>
</evidence>
<name>A0A6B3W2H6_9BACI</name>
<dbReference type="PANTHER" id="PTHR35787">
    <property type="entry name" value="GLYCEROL UPTAKE OPERON ANTITERMINATOR REGULATORY PROTEIN"/>
    <property type="match status" value="1"/>
</dbReference>
<reference evidence="3 4" key="1">
    <citation type="submission" date="2020-02" db="EMBL/GenBank/DDBJ databases">
        <title>Bacillus aquiflavi sp. nov., isolated from yellow water of strong flavor Chinese baijiu in Yibin region of China.</title>
        <authorList>
            <person name="Xie J."/>
        </authorList>
    </citation>
    <scope>NUCLEOTIDE SEQUENCE [LARGE SCALE GENOMIC DNA]</scope>
    <source>
        <strain evidence="3 4">3H-10</strain>
    </source>
</reference>
<dbReference type="EMBL" id="JAAIWN010000026">
    <property type="protein sequence ID" value="NEY82091.1"/>
    <property type="molecule type" value="Genomic_DNA"/>
</dbReference>
<reference evidence="2 5" key="2">
    <citation type="submission" date="2020-07" db="EMBL/GenBank/DDBJ databases">
        <authorList>
            <person name="Feng H."/>
        </authorList>
    </citation>
    <scope>NUCLEOTIDE SEQUENCE [LARGE SCALE GENOMIC DNA]</scope>
    <source>
        <strain evidence="5">s-12</strain>
        <strain evidence="2">S-12</strain>
    </source>
</reference>
<evidence type="ECO:0000313" key="2">
    <source>
        <dbReference type="EMBL" id="MBA4537835.1"/>
    </source>
</evidence>
<protein>
    <recommendedName>
        <fullName evidence="1">Glycerol uptake operon antiterminator regulatory protein</fullName>
    </recommendedName>
</protein>
<organism evidence="3 4">
    <name type="scientific">Bacillus aquiflavi</name>
    <dbReference type="NCBI Taxonomy" id="2672567"/>
    <lineage>
        <taxon>Bacteria</taxon>
        <taxon>Bacillati</taxon>
        <taxon>Bacillota</taxon>
        <taxon>Bacilli</taxon>
        <taxon>Bacillales</taxon>
        <taxon>Bacillaceae</taxon>
        <taxon>Bacillus</taxon>
    </lineage>
</organism>
<dbReference type="EMBL" id="JACEIO010000028">
    <property type="protein sequence ID" value="MBA4537835.1"/>
    <property type="molecule type" value="Genomic_DNA"/>
</dbReference>
<dbReference type="Proteomes" id="UP000570010">
    <property type="component" value="Unassembled WGS sequence"/>
</dbReference>
<gene>
    <name evidence="3" type="ORF">G4D64_11395</name>
    <name evidence="2" type="ORF">H1Z61_12005</name>
</gene>
<keyword evidence="4" id="KW-1185">Reference proteome</keyword>
<dbReference type="PANTHER" id="PTHR35787:SF1">
    <property type="entry name" value="GLYCEROL UPTAKE OPERON ANTITERMINATOR REGULATORY PROTEIN"/>
    <property type="match status" value="1"/>
</dbReference>
<dbReference type="GO" id="GO:0006355">
    <property type="term" value="P:regulation of DNA-templated transcription"/>
    <property type="evidence" value="ECO:0007669"/>
    <property type="project" value="InterPro"/>
</dbReference>
<dbReference type="Pfam" id="PF04309">
    <property type="entry name" value="G3P_antiterm"/>
    <property type="match status" value="1"/>
</dbReference>
<dbReference type="InterPro" id="IPR013785">
    <property type="entry name" value="Aldolase_TIM"/>
</dbReference>
<dbReference type="RefSeq" id="WP_163242478.1">
    <property type="nucleotide sequence ID" value="NZ_CP082780.1"/>
</dbReference>
<keyword evidence="1" id="KW-0804">Transcription</keyword>
<evidence type="ECO:0000313" key="5">
    <source>
        <dbReference type="Proteomes" id="UP000570010"/>
    </source>
</evidence>
<dbReference type="GO" id="GO:0006071">
    <property type="term" value="P:glycerol metabolic process"/>
    <property type="evidence" value="ECO:0007669"/>
    <property type="project" value="UniProtKB-UniRule"/>
</dbReference>
<dbReference type="SUPFAM" id="SSF110391">
    <property type="entry name" value="GlpP-like"/>
    <property type="match status" value="1"/>
</dbReference>
<keyword evidence="1" id="KW-0805">Transcription regulation</keyword>
<sequence>MIQKKEIIASVHDEIALERVLKNNEVDTVFLMSGDLLSSKDQVQKLQGKGKKVFLHIDFMQGLQTDSKGVKYVAEILKPNGIISTKGYIVQEAKKHELLTIQRIFLIDTAAFHNGIAHIRSSKPHAVEVMPGLMPKMIKRLTENLSQPVIAGGLIRTFEEISAAFAGGASAVSLSCPEYWSKNEEEGK</sequence>
<proteinExistence type="predicted"/>
<dbReference type="GO" id="GO:0003723">
    <property type="term" value="F:RNA binding"/>
    <property type="evidence" value="ECO:0007669"/>
    <property type="project" value="UniProtKB-KW"/>
</dbReference>